<dbReference type="InterPro" id="IPR000160">
    <property type="entry name" value="GGDEF_dom"/>
</dbReference>
<dbReference type="SMART" id="SM00052">
    <property type="entry name" value="EAL"/>
    <property type="match status" value="1"/>
</dbReference>
<dbReference type="NCBIfam" id="TIGR00229">
    <property type="entry name" value="sensory_box"/>
    <property type="match status" value="1"/>
</dbReference>
<feature type="domain" description="GGDEF" evidence="3">
    <location>
        <begin position="299"/>
        <end position="431"/>
    </location>
</feature>
<evidence type="ECO:0000313" key="4">
    <source>
        <dbReference type="EMBL" id="BAQ45283.1"/>
    </source>
</evidence>
<evidence type="ECO:0000259" key="2">
    <source>
        <dbReference type="PROSITE" id="PS50883"/>
    </source>
</evidence>
<proteinExistence type="predicted"/>
<organism evidence="4 5">
    <name type="scientific">Methylobacterium aquaticum</name>
    <dbReference type="NCBI Taxonomy" id="270351"/>
    <lineage>
        <taxon>Bacteria</taxon>
        <taxon>Pseudomonadati</taxon>
        <taxon>Pseudomonadota</taxon>
        <taxon>Alphaproteobacteria</taxon>
        <taxon>Hyphomicrobiales</taxon>
        <taxon>Methylobacteriaceae</taxon>
        <taxon>Methylobacterium</taxon>
    </lineage>
</organism>
<dbReference type="PROSITE" id="PS50887">
    <property type="entry name" value="GGDEF"/>
    <property type="match status" value="1"/>
</dbReference>
<dbReference type="KEGG" id="maqu:Maq22A_c09990"/>
<dbReference type="Gene3D" id="3.20.20.450">
    <property type="entry name" value="EAL domain"/>
    <property type="match status" value="1"/>
</dbReference>
<dbReference type="SUPFAM" id="SSF55073">
    <property type="entry name" value="Nucleotide cyclase"/>
    <property type="match status" value="1"/>
</dbReference>
<dbReference type="InterPro" id="IPR043128">
    <property type="entry name" value="Rev_trsase/Diguanyl_cyclase"/>
</dbReference>
<dbReference type="SMART" id="SM00267">
    <property type="entry name" value="GGDEF"/>
    <property type="match status" value="1"/>
</dbReference>
<dbReference type="PANTHER" id="PTHR44757">
    <property type="entry name" value="DIGUANYLATE CYCLASE DGCP"/>
    <property type="match status" value="1"/>
</dbReference>
<dbReference type="InterPro" id="IPR000014">
    <property type="entry name" value="PAS"/>
</dbReference>
<dbReference type="CDD" id="cd00130">
    <property type="entry name" value="PAS"/>
    <property type="match status" value="1"/>
</dbReference>
<accession>A0A0C6FA60</accession>
<dbReference type="CDD" id="cd01948">
    <property type="entry name" value="EAL"/>
    <property type="match status" value="1"/>
</dbReference>
<sequence length="689" mass="73914">MRSEASAAMAVETDEPMTAPALHDAYSSLVWGAADQALCLLDTNGRVAAWNPGAERLTGYPAAEVLGRRFAYGDVPDGEGAAALAAARESGRYEAEGWWPRRDGSRFRAHTVIAAIHDGARLSGYAQTIREVPARREGSDEIEAVALILDLALSTMSQGLCLFDADRKVRLLNQRFHQMFPAPGRDLVGAPIEAIWALAFGGPEAGLWQGAALLAGHRGSFGNGETVVVATPDDRAIALVRREVPGGAFVVTFEDVTRQRRAEEEINRLAHHDALTGLPNRAMLWRRLRESAAEGALPAGTALLFLDLDGFKAVNDELGHQAGDALLRQLADRLRGALPEPGLAARFGGDEFALLLPGGAGELAVPLAERLLIELGRPYDIEGQPARQVTASIGIALADGTATPDAMLRQADCALYAAKGAGKAAWRLFTRRLETERSDEMRLERDLRQAIAAGQLAVAYQPIIDLAQGSVNAREALLRWTHPERGPVSPRRFIPIAEKSDLIRELGLWVLDQACRAAAAWPDEARLCVNVSVYQLGDGSLPRAVREILGQTGLTPRRLELEITETVLSATAGGIVDDLQLLHDMGVSVSLDDFGVGFSSLARVRAFPIDRIKIDGSFVRDAVERPDCRAIVGIVAELGRRLGIETVAEGVETPAQLAVVREEGFTEAQGYLFGRAVLPADPAARAAGA</sequence>
<dbReference type="PANTHER" id="PTHR44757:SF2">
    <property type="entry name" value="BIOFILM ARCHITECTURE MAINTENANCE PROTEIN MBAA"/>
    <property type="match status" value="1"/>
</dbReference>
<evidence type="ECO:0000313" key="5">
    <source>
        <dbReference type="Proteomes" id="UP000061432"/>
    </source>
</evidence>
<dbReference type="EMBL" id="AP014704">
    <property type="protein sequence ID" value="BAQ45283.1"/>
    <property type="molecule type" value="Genomic_DNA"/>
</dbReference>
<dbReference type="Pfam" id="PF00563">
    <property type="entry name" value="EAL"/>
    <property type="match status" value="1"/>
</dbReference>
<feature type="domain" description="EAL" evidence="2">
    <location>
        <begin position="440"/>
        <end position="689"/>
    </location>
</feature>
<dbReference type="PATRIC" id="fig|270351.10.peg.1919"/>
<dbReference type="SUPFAM" id="SSF55785">
    <property type="entry name" value="PYP-like sensor domain (PAS domain)"/>
    <property type="match status" value="2"/>
</dbReference>
<dbReference type="InterPro" id="IPR035965">
    <property type="entry name" value="PAS-like_dom_sf"/>
</dbReference>
<dbReference type="PROSITE" id="PS50112">
    <property type="entry name" value="PAS"/>
    <property type="match status" value="1"/>
</dbReference>
<evidence type="ECO:0000259" key="3">
    <source>
        <dbReference type="PROSITE" id="PS50887"/>
    </source>
</evidence>
<evidence type="ECO:0000259" key="1">
    <source>
        <dbReference type="PROSITE" id="PS50112"/>
    </source>
</evidence>
<dbReference type="RefSeq" id="WP_060846635.1">
    <property type="nucleotide sequence ID" value="NZ_AP014704.1"/>
</dbReference>
<protein>
    <submittedName>
        <fullName evidence="4">Predicted signal transduction protein containing a membrane domain, an EAL and a GGDEF domain</fullName>
    </submittedName>
</protein>
<dbReference type="Pfam" id="PF13426">
    <property type="entry name" value="PAS_9"/>
    <property type="match status" value="1"/>
</dbReference>
<dbReference type="Proteomes" id="UP000061432">
    <property type="component" value="Chromosome"/>
</dbReference>
<reference evidence="4 5" key="1">
    <citation type="journal article" date="2015" name="Genome Announc.">
        <title>Complete Genome Sequence of Methylobacterium aquaticum Strain 22A, Isolated from Racomitrium japonicum Moss.</title>
        <authorList>
            <person name="Tani A."/>
            <person name="Ogura Y."/>
            <person name="Hayashi T."/>
            <person name="Kimbara K."/>
        </authorList>
    </citation>
    <scope>NUCLEOTIDE SEQUENCE [LARGE SCALE GENOMIC DNA]</scope>
    <source>
        <strain evidence="4 5">MA-22A</strain>
    </source>
</reference>
<name>A0A0C6FA60_9HYPH</name>
<dbReference type="PROSITE" id="PS50883">
    <property type="entry name" value="EAL"/>
    <property type="match status" value="1"/>
</dbReference>
<dbReference type="InterPro" id="IPR035919">
    <property type="entry name" value="EAL_sf"/>
</dbReference>
<dbReference type="Pfam" id="PF12860">
    <property type="entry name" value="PAS_7"/>
    <property type="match status" value="1"/>
</dbReference>
<dbReference type="SMART" id="SM00091">
    <property type="entry name" value="PAS"/>
    <property type="match status" value="2"/>
</dbReference>
<dbReference type="Pfam" id="PF00990">
    <property type="entry name" value="GGDEF"/>
    <property type="match status" value="1"/>
</dbReference>
<dbReference type="InterPro" id="IPR052155">
    <property type="entry name" value="Biofilm_reg_signaling"/>
</dbReference>
<dbReference type="SUPFAM" id="SSF141868">
    <property type="entry name" value="EAL domain-like"/>
    <property type="match status" value="1"/>
</dbReference>
<gene>
    <name evidence="4" type="ORF">Maq22A_c09990</name>
</gene>
<dbReference type="NCBIfam" id="TIGR00254">
    <property type="entry name" value="GGDEF"/>
    <property type="match status" value="1"/>
</dbReference>
<dbReference type="InterPro" id="IPR029787">
    <property type="entry name" value="Nucleotide_cyclase"/>
</dbReference>
<feature type="domain" description="PAS" evidence="1">
    <location>
        <begin position="40"/>
        <end position="68"/>
    </location>
</feature>
<dbReference type="CDD" id="cd01949">
    <property type="entry name" value="GGDEF"/>
    <property type="match status" value="1"/>
</dbReference>
<dbReference type="Gene3D" id="3.30.70.270">
    <property type="match status" value="1"/>
</dbReference>
<dbReference type="STRING" id="270351.Maq22A_c09990"/>
<dbReference type="Gene3D" id="3.30.450.20">
    <property type="entry name" value="PAS domain"/>
    <property type="match status" value="2"/>
</dbReference>
<reference evidence="5" key="2">
    <citation type="submission" date="2015-01" db="EMBL/GenBank/DDBJ databases">
        <title>Complete genome sequence of Methylobacterium aquaticum strain 22A.</title>
        <authorList>
            <person name="Tani A."/>
            <person name="Ogura Y."/>
            <person name="Hayashi T."/>
        </authorList>
    </citation>
    <scope>NUCLEOTIDE SEQUENCE [LARGE SCALE GENOMIC DNA]</scope>
    <source>
        <strain evidence="5">MA-22A</strain>
    </source>
</reference>
<dbReference type="OrthoDB" id="9814202at2"/>
<dbReference type="InterPro" id="IPR001633">
    <property type="entry name" value="EAL_dom"/>
</dbReference>
<dbReference type="AlphaFoldDB" id="A0A0C6FA60"/>